<dbReference type="OrthoDB" id="5638862at2"/>
<evidence type="ECO:0000313" key="3">
    <source>
        <dbReference type="Proteomes" id="UP000054735"/>
    </source>
</evidence>
<organism evidence="2 4">
    <name type="scientific">Legionella birminghamensis</name>
    <dbReference type="NCBI Taxonomy" id="28083"/>
    <lineage>
        <taxon>Bacteria</taxon>
        <taxon>Pseudomonadati</taxon>
        <taxon>Pseudomonadota</taxon>
        <taxon>Gammaproteobacteria</taxon>
        <taxon>Legionellales</taxon>
        <taxon>Legionellaceae</taxon>
        <taxon>Legionella</taxon>
    </lineage>
</organism>
<dbReference type="EMBL" id="LNXT01000040">
    <property type="protein sequence ID" value="KTC69428.1"/>
    <property type="molecule type" value="Genomic_DNA"/>
</dbReference>
<dbReference type="InterPro" id="IPR032675">
    <property type="entry name" value="LRR_dom_sf"/>
</dbReference>
<dbReference type="InterPro" id="IPR001611">
    <property type="entry name" value="Leu-rich_rpt"/>
</dbReference>
<accession>A0A378I953</accession>
<dbReference type="Pfam" id="PF13516">
    <property type="entry name" value="LRR_6"/>
    <property type="match status" value="2"/>
</dbReference>
<dbReference type="SUPFAM" id="SSF52047">
    <property type="entry name" value="RNI-like"/>
    <property type="match status" value="1"/>
</dbReference>
<keyword evidence="3" id="KW-1185">Reference proteome</keyword>
<dbReference type="AlphaFoldDB" id="A0A378I953"/>
<sequence>MRPEISTKLAANQNPLKVNLAGLNIKDSEISEIMAYIKINKPAAIKIDLDNNHITDKGAKTLSDYFREFSDVQEISIQYNKIGKSGAIELFRLKNDFSKLDILFHGNKITNVREMDDIEQLARSGTYRP</sequence>
<dbReference type="EMBL" id="UGNW01000001">
    <property type="protein sequence ID" value="STX31669.1"/>
    <property type="molecule type" value="Genomic_DNA"/>
</dbReference>
<name>A0A378I953_9GAMM</name>
<reference evidence="2 4" key="2">
    <citation type="submission" date="2018-06" db="EMBL/GenBank/DDBJ databases">
        <authorList>
            <consortium name="Pathogen Informatics"/>
            <person name="Doyle S."/>
        </authorList>
    </citation>
    <scope>NUCLEOTIDE SEQUENCE [LARGE SCALE GENOMIC DNA]</scope>
    <source>
        <strain evidence="2 4">NCTC12437</strain>
    </source>
</reference>
<protein>
    <submittedName>
        <fullName evidence="2">Ran GTPase-activating protein (RanGAP) involved in mRNA processing and transport</fullName>
    </submittedName>
</protein>
<evidence type="ECO:0000313" key="4">
    <source>
        <dbReference type="Proteomes" id="UP000255066"/>
    </source>
</evidence>
<dbReference type="Proteomes" id="UP000255066">
    <property type="component" value="Unassembled WGS sequence"/>
</dbReference>
<dbReference type="RefSeq" id="WP_058524167.1">
    <property type="nucleotide sequence ID" value="NZ_CAAAHV010000012.1"/>
</dbReference>
<gene>
    <name evidence="1" type="ORF">Lbir_2167</name>
    <name evidence="2" type="ORF">NCTC12437_01443</name>
</gene>
<proteinExistence type="predicted"/>
<reference evidence="1 3" key="1">
    <citation type="submission" date="2015-11" db="EMBL/GenBank/DDBJ databases">
        <title>Genomic analysis of 38 Legionella species identifies large and diverse effector repertoires.</title>
        <authorList>
            <person name="Burstein D."/>
            <person name="Amaro F."/>
            <person name="Zusman T."/>
            <person name="Lifshitz Z."/>
            <person name="Cohen O."/>
            <person name="Gilbert J.A."/>
            <person name="Pupko T."/>
            <person name="Shuman H.A."/>
            <person name="Segal G."/>
        </authorList>
    </citation>
    <scope>NUCLEOTIDE SEQUENCE [LARGE SCALE GENOMIC DNA]</scope>
    <source>
        <strain evidence="1 3">CDC#1407-AL-14</strain>
    </source>
</reference>
<dbReference type="Gene3D" id="3.80.10.10">
    <property type="entry name" value="Ribonuclease Inhibitor"/>
    <property type="match status" value="1"/>
</dbReference>
<dbReference type="STRING" id="28083.Lbir_2167"/>
<dbReference type="Proteomes" id="UP000054735">
    <property type="component" value="Unassembled WGS sequence"/>
</dbReference>
<evidence type="ECO:0000313" key="1">
    <source>
        <dbReference type="EMBL" id="KTC69428.1"/>
    </source>
</evidence>
<evidence type="ECO:0000313" key="2">
    <source>
        <dbReference type="EMBL" id="STX31669.1"/>
    </source>
</evidence>